<name>X1LNK3_9ZZZZ</name>
<sequence length="307" mass="34986">MSYDTITAYTMQDRFIPDPASGWKGQAALPGGKEKWWWNLEGLDFTWYSDSGMLLAQVSLPKRLYGQNISELRTGDEIKEAVNLVDVDIRQRLAREIPSLWSWEVFRVDACKNYPLDSEAKVLEILNLLGGRRLPQGKQPPYRGQELSVEWPGKTRRYKAYSKFLETHHDPDARGILRAEASVQHSYYLRRILKAKKVPLSSVLTLETWAALMGSLPGVVESLLEGVTMDDKELLDLLQEHYGGERVLKLIGFCQLYQRPGGEELLRRIYSRQGYHKLKKLLKDVGIDPGPGKYRWPAPPGEVVTSA</sequence>
<evidence type="ECO:0000313" key="1">
    <source>
        <dbReference type="EMBL" id="GAH95728.1"/>
    </source>
</evidence>
<organism evidence="1">
    <name type="scientific">marine sediment metagenome</name>
    <dbReference type="NCBI Taxonomy" id="412755"/>
    <lineage>
        <taxon>unclassified sequences</taxon>
        <taxon>metagenomes</taxon>
        <taxon>ecological metagenomes</taxon>
    </lineage>
</organism>
<dbReference type="AlphaFoldDB" id="X1LNK3"/>
<gene>
    <name evidence="1" type="ORF">S06H3_01082</name>
</gene>
<comment type="caution">
    <text evidence="1">The sequence shown here is derived from an EMBL/GenBank/DDBJ whole genome shotgun (WGS) entry which is preliminary data.</text>
</comment>
<reference evidence="1" key="1">
    <citation type="journal article" date="2014" name="Front. Microbiol.">
        <title>High frequency of phylogenetically diverse reductive dehalogenase-homologous genes in deep subseafloor sedimentary metagenomes.</title>
        <authorList>
            <person name="Kawai M."/>
            <person name="Futagami T."/>
            <person name="Toyoda A."/>
            <person name="Takaki Y."/>
            <person name="Nishi S."/>
            <person name="Hori S."/>
            <person name="Arai W."/>
            <person name="Tsubouchi T."/>
            <person name="Morono Y."/>
            <person name="Uchiyama I."/>
            <person name="Ito T."/>
            <person name="Fujiyama A."/>
            <person name="Inagaki F."/>
            <person name="Takami H."/>
        </authorList>
    </citation>
    <scope>NUCLEOTIDE SEQUENCE</scope>
    <source>
        <strain evidence="1">Expedition CK06-06</strain>
    </source>
</reference>
<proteinExistence type="predicted"/>
<protein>
    <submittedName>
        <fullName evidence="1">Uncharacterized protein</fullName>
    </submittedName>
</protein>
<dbReference type="EMBL" id="BARV01000250">
    <property type="protein sequence ID" value="GAH95728.1"/>
    <property type="molecule type" value="Genomic_DNA"/>
</dbReference>
<feature type="non-terminal residue" evidence="1">
    <location>
        <position position="307"/>
    </location>
</feature>
<accession>X1LNK3</accession>